<feature type="region of interest" description="Disordered" evidence="1">
    <location>
        <begin position="161"/>
        <end position="204"/>
    </location>
</feature>
<organism evidence="2 3">
    <name type="scientific">Saccoglossus kowalevskii</name>
    <name type="common">Acorn worm</name>
    <dbReference type="NCBI Taxonomy" id="10224"/>
    <lineage>
        <taxon>Eukaryota</taxon>
        <taxon>Metazoa</taxon>
        <taxon>Hemichordata</taxon>
        <taxon>Enteropneusta</taxon>
        <taxon>Harrimaniidae</taxon>
        <taxon>Saccoglossus</taxon>
    </lineage>
</organism>
<feature type="compositionally biased region" description="Polar residues" evidence="1">
    <location>
        <begin position="184"/>
        <end position="198"/>
    </location>
</feature>
<name>A0ABM0M5P8_SACKO</name>
<reference evidence="3" key="1">
    <citation type="submission" date="2025-08" db="UniProtKB">
        <authorList>
            <consortium name="RefSeq"/>
        </authorList>
    </citation>
    <scope>IDENTIFICATION</scope>
    <source>
        <tissue evidence="3">Testes</tissue>
    </source>
</reference>
<proteinExistence type="predicted"/>
<protein>
    <submittedName>
        <fullName evidence="3">Flocculation protein FLO11-like</fullName>
    </submittedName>
</protein>
<dbReference type="Proteomes" id="UP000694865">
    <property type="component" value="Unplaced"/>
</dbReference>
<gene>
    <name evidence="3" type="primary">LOC102803644</name>
</gene>
<feature type="region of interest" description="Disordered" evidence="1">
    <location>
        <begin position="216"/>
        <end position="235"/>
    </location>
</feature>
<dbReference type="RefSeq" id="XP_006815339.1">
    <property type="nucleotide sequence ID" value="XM_006815276.1"/>
</dbReference>
<feature type="region of interest" description="Disordered" evidence="1">
    <location>
        <begin position="244"/>
        <end position="269"/>
    </location>
</feature>
<evidence type="ECO:0000313" key="2">
    <source>
        <dbReference type="Proteomes" id="UP000694865"/>
    </source>
</evidence>
<evidence type="ECO:0000313" key="3">
    <source>
        <dbReference type="RefSeq" id="XP_006815339.1"/>
    </source>
</evidence>
<evidence type="ECO:0000256" key="1">
    <source>
        <dbReference type="SAM" id="MobiDB-lite"/>
    </source>
</evidence>
<accession>A0ABM0M5P8</accession>
<feature type="compositionally biased region" description="Basic and acidic residues" evidence="1">
    <location>
        <begin position="216"/>
        <end position="228"/>
    </location>
</feature>
<keyword evidence="2" id="KW-1185">Reference proteome</keyword>
<dbReference type="GeneID" id="102803644"/>
<feature type="compositionally biased region" description="Polar residues" evidence="1">
    <location>
        <begin position="259"/>
        <end position="269"/>
    </location>
</feature>
<sequence length="656" mass="70886">MVPGSGISGIINSNVGKLQTVTVPVTQFNSVSGSFTFPTQTIITVDGLNKPVSQVPLVTRRSKRTKKHHASEEFEYQPVVKRSKVDAQPIGMAVNQEKESSVMFTAADSSQLHTGRDETDGVQLLQETHVNVQKVCDIPQENRPETDELVKMPTAILSRRRSSVALGNKPSPLRVLHNDPEFRSSPTDSVNSSKNASPVDSKFDAKDLELAVPLQEDHTEDTKHDDAPKTVQAQNDQTVTTCLPKPELPGSLASEQVKETPSVSSAESSQTSLLFSQSPLHLLLNNRSSSNSPARFMSRPSSLSSMAELERAFGSGESPFPIVSPNPVFGKRSKSASPSHFQSLINSQAQAMLAGMSQQTAPTKVNSVSPVLLPHGGMNTSTSPSDFSFNNSMFSFSFNQLLQGASNQHTPVSSAPAQPAQAMNSIPTTALPLVPTTMQSMPNTILQMPHMTQLSLLQAPQTNGNIVHLPTTTTFVQTPMSSRVQTSMAHLSVPMYQTSHPNQINQVAPVPFSFTQAQVAQWSTPITGSAHNRAALMAGMSPIMPSETYSPKSLTPGDKSYQNMLFTPRTQMSPATTLNTTPLINTELNNSSFFHTPNMYSMANTGNLLQHNAPQVIGPSAFQHVPANLPANGKFTTSRRLALPQFSESFKQPPQA</sequence>